<dbReference type="InterPro" id="IPR015886">
    <property type="entry name" value="H2TH_FPG"/>
</dbReference>
<comment type="cofactor">
    <cofactor evidence="15">
        <name>Zn(2+)</name>
        <dbReference type="ChEBI" id="CHEBI:29105"/>
    </cofactor>
    <text evidence="15">Binds 1 zinc ion per subunit.</text>
</comment>
<evidence type="ECO:0000259" key="16">
    <source>
        <dbReference type="PROSITE" id="PS51066"/>
    </source>
</evidence>
<dbReference type="FunFam" id="1.10.8.50:FF:000003">
    <property type="entry name" value="Formamidopyrimidine-DNA glycosylase"/>
    <property type="match status" value="1"/>
</dbReference>
<keyword evidence="4 15" id="KW-0479">Metal-binding</keyword>
<dbReference type="Gene3D" id="3.20.190.10">
    <property type="entry name" value="MutM-like, N-terminal"/>
    <property type="match status" value="1"/>
</dbReference>
<dbReference type="GO" id="GO:0034039">
    <property type="term" value="F:8-oxo-7,8-dihydroguanine DNA N-glycosylase activity"/>
    <property type="evidence" value="ECO:0007669"/>
    <property type="project" value="TreeGrafter"/>
</dbReference>
<protein>
    <recommendedName>
        <fullName evidence="15">Formamidopyrimidine-DNA glycosylase</fullName>
        <shortName evidence="15">Fapy-DNA glycosylase</shortName>
        <ecNumber evidence="15">3.2.2.23</ecNumber>
    </recommendedName>
    <alternativeName>
        <fullName evidence="15">DNA-(apurinic or apyrimidinic site) lyase MutM</fullName>
        <shortName evidence="15">AP lyase MutM</shortName>
        <ecNumber evidence="15">4.2.99.18</ecNumber>
    </alternativeName>
</protein>
<proteinExistence type="inferred from homology"/>
<dbReference type="EC" id="3.2.2.23" evidence="15"/>
<dbReference type="GO" id="GO:0140078">
    <property type="term" value="F:class I DNA-(apurinic or apyrimidinic site) endonuclease activity"/>
    <property type="evidence" value="ECO:0007669"/>
    <property type="project" value="UniProtKB-EC"/>
</dbReference>
<dbReference type="HAMAP" id="MF_00103">
    <property type="entry name" value="Fapy_DNA_glycosyl"/>
    <property type="match status" value="1"/>
</dbReference>
<feature type="active site" description="Proton donor; for delta-elimination activity" evidence="15">
    <location>
        <position position="274"/>
    </location>
</feature>
<dbReference type="SUPFAM" id="SSF46946">
    <property type="entry name" value="S13-like H2TH domain"/>
    <property type="match status" value="1"/>
</dbReference>
<dbReference type="NCBIfam" id="TIGR00577">
    <property type="entry name" value="fpg"/>
    <property type="match status" value="1"/>
</dbReference>
<evidence type="ECO:0000256" key="1">
    <source>
        <dbReference type="ARBA" id="ARBA00001668"/>
    </source>
</evidence>
<comment type="function">
    <text evidence="15">Involved in base excision repair of DNA damaged by oxidation or by mutagenic agents. Acts as DNA glycosylase that recognizes and removes damaged bases. Has a preference for oxidized purines, such as 7,8-dihydro-8-oxoguanine (8-oxoG). Has AP (apurinic/apyrimidinic) lyase activity and introduces nicks in the DNA strand. Cleaves the DNA backbone by beta-delta elimination to generate a single-strand break at the site of the removed base with both 3'- and 5'-phosphates.</text>
</comment>
<keyword evidence="6 15" id="KW-0863">Zinc-finger</keyword>
<comment type="similarity">
    <text evidence="2 15">Belongs to the FPG family.</text>
</comment>
<evidence type="ECO:0000313" key="18">
    <source>
        <dbReference type="EMBL" id="SDG71552.1"/>
    </source>
</evidence>
<keyword evidence="5 15" id="KW-0227">DNA damage</keyword>
<dbReference type="RefSeq" id="WP_092615815.1">
    <property type="nucleotide sequence ID" value="NZ_FNCV01000002.1"/>
</dbReference>
<dbReference type="InterPro" id="IPR012319">
    <property type="entry name" value="FPG_cat"/>
</dbReference>
<evidence type="ECO:0000256" key="2">
    <source>
        <dbReference type="ARBA" id="ARBA00009409"/>
    </source>
</evidence>
<dbReference type="AlphaFoldDB" id="A0A1G7WHX6"/>
<keyword evidence="19" id="KW-1185">Reference proteome</keyword>
<keyword evidence="7 15" id="KW-0378">Hydrolase</keyword>
<keyword evidence="11 15" id="KW-0456">Lyase</keyword>
<sequence length="284" mass="30756">MPELPEVETVRRGLAAALEGRRLAEVAVLRPGLRIPFPPDLAEALSGRRVVAVRRRAKFFQLVLDDGRVLLGHLGMSGRVHILPPPHLGTPPPPGPHDHLILTTDTQSRVVFTDARRFGLLTLTTEAELATHPMLTDLGPEPLSDTLTGPWLAAALAGRRGPIKPALMDQRLIAGIGNIYASEALFRAGLSPRRRADTVKGQRAARLAEAIKQVLTEAIAAGGASLRDHRQPDGELGYFQFSFAVYDKAGQPCPGCDCDLAEGGGIRRLVQAGRSTFYCPRRQR</sequence>
<feature type="binding site" evidence="15">
    <location>
        <position position="97"/>
    </location>
    <ligand>
        <name>DNA</name>
        <dbReference type="ChEBI" id="CHEBI:16991"/>
    </ligand>
</feature>
<dbReference type="STRING" id="83401.SAMN05421742_102205"/>
<dbReference type="CDD" id="cd08966">
    <property type="entry name" value="EcFpg-like_N"/>
    <property type="match status" value="1"/>
</dbReference>
<feature type="active site" description="Proton donor" evidence="15">
    <location>
        <position position="3"/>
    </location>
</feature>
<evidence type="ECO:0000256" key="7">
    <source>
        <dbReference type="ARBA" id="ARBA00022801"/>
    </source>
</evidence>
<evidence type="ECO:0000313" key="19">
    <source>
        <dbReference type="Proteomes" id="UP000217076"/>
    </source>
</evidence>
<dbReference type="NCBIfam" id="NF002211">
    <property type="entry name" value="PRK01103.1"/>
    <property type="match status" value="1"/>
</dbReference>
<dbReference type="Proteomes" id="UP000217076">
    <property type="component" value="Unassembled WGS sequence"/>
</dbReference>
<keyword evidence="8 15" id="KW-0862">Zinc</keyword>
<dbReference type="SMART" id="SM00898">
    <property type="entry name" value="Fapy_DNA_glyco"/>
    <property type="match status" value="1"/>
</dbReference>
<dbReference type="PANTHER" id="PTHR22993:SF9">
    <property type="entry name" value="FORMAMIDOPYRIMIDINE-DNA GLYCOSYLASE"/>
    <property type="match status" value="1"/>
</dbReference>
<keyword evidence="9 15" id="KW-0238">DNA-binding</keyword>
<comment type="catalytic activity">
    <reaction evidence="14 15">
        <text>2'-deoxyribonucleotide-(2'-deoxyribose 5'-phosphate)-2'-deoxyribonucleotide-DNA = a 3'-end 2'-deoxyribonucleotide-(2,3-dehydro-2,3-deoxyribose 5'-phosphate)-DNA + a 5'-end 5'-phospho-2'-deoxyribonucleoside-DNA + H(+)</text>
        <dbReference type="Rhea" id="RHEA:66592"/>
        <dbReference type="Rhea" id="RHEA-COMP:13180"/>
        <dbReference type="Rhea" id="RHEA-COMP:16897"/>
        <dbReference type="Rhea" id="RHEA-COMP:17067"/>
        <dbReference type="ChEBI" id="CHEBI:15378"/>
        <dbReference type="ChEBI" id="CHEBI:136412"/>
        <dbReference type="ChEBI" id="CHEBI:157695"/>
        <dbReference type="ChEBI" id="CHEBI:167181"/>
        <dbReference type="EC" id="4.2.99.18"/>
    </reaction>
</comment>
<name>A0A1G7WHX6_9PROT</name>
<evidence type="ECO:0000256" key="13">
    <source>
        <dbReference type="ARBA" id="ARBA00023295"/>
    </source>
</evidence>
<keyword evidence="10 15" id="KW-0234">DNA repair</keyword>
<keyword evidence="13 15" id="KW-0326">Glycosidase</keyword>
<dbReference type="GO" id="GO:0006284">
    <property type="term" value="P:base-excision repair"/>
    <property type="evidence" value="ECO:0007669"/>
    <property type="project" value="InterPro"/>
</dbReference>
<evidence type="ECO:0000259" key="17">
    <source>
        <dbReference type="PROSITE" id="PS51068"/>
    </source>
</evidence>
<gene>
    <name evidence="15" type="primary">mutM</name>
    <name evidence="15" type="synonym">fpg</name>
    <name evidence="18" type="ORF">SAMN05421742_102205</name>
</gene>
<dbReference type="SUPFAM" id="SSF57716">
    <property type="entry name" value="Glucocorticoid receptor-like (DNA-binding domain)"/>
    <property type="match status" value="1"/>
</dbReference>
<dbReference type="EMBL" id="FNCV01000002">
    <property type="protein sequence ID" value="SDG71552.1"/>
    <property type="molecule type" value="Genomic_DNA"/>
</dbReference>
<dbReference type="InterPro" id="IPR010979">
    <property type="entry name" value="Ribosomal_uS13-like_H2TH"/>
</dbReference>
<dbReference type="Gene3D" id="1.10.8.50">
    <property type="match status" value="1"/>
</dbReference>
<evidence type="ECO:0000256" key="8">
    <source>
        <dbReference type="ARBA" id="ARBA00022833"/>
    </source>
</evidence>
<evidence type="ECO:0000256" key="3">
    <source>
        <dbReference type="ARBA" id="ARBA00011245"/>
    </source>
</evidence>
<feature type="domain" description="FPG-type" evidence="16">
    <location>
        <begin position="244"/>
        <end position="284"/>
    </location>
</feature>
<evidence type="ECO:0000256" key="6">
    <source>
        <dbReference type="ARBA" id="ARBA00022771"/>
    </source>
</evidence>
<comment type="catalytic activity">
    <reaction evidence="1 15">
        <text>Hydrolysis of DNA containing ring-opened 7-methylguanine residues, releasing 2,6-diamino-4-hydroxy-5-(N-methyl)formamidopyrimidine.</text>
        <dbReference type="EC" id="3.2.2.23"/>
    </reaction>
</comment>
<dbReference type="Pfam" id="PF01149">
    <property type="entry name" value="Fapy_DNA_glyco"/>
    <property type="match status" value="1"/>
</dbReference>
<organism evidence="18 19">
    <name type="scientific">Roseospirillum parvum</name>
    <dbReference type="NCBI Taxonomy" id="83401"/>
    <lineage>
        <taxon>Bacteria</taxon>
        <taxon>Pseudomonadati</taxon>
        <taxon>Pseudomonadota</taxon>
        <taxon>Alphaproteobacteria</taxon>
        <taxon>Rhodospirillales</taxon>
        <taxon>Rhodospirillaceae</taxon>
        <taxon>Roseospirillum</taxon>
    </lineage>
</organism>
<dbReference type="OrthoDB" id="9800855at2"/>
<feature type="active site" description="Schiff-base intermediate with DNA" evidence="15">
    <location>
        <position position="2"/>
    </location>
</feature>
<dbReference type="InterPro" id="IPR020629">
    <property type="entry name" value="FPG_Glyclase"/>
</dbReference>
<dbReference type="PROSITE" id="PS51066">
    <property type="entry name" value="ZF_FPG_2"/>
    <property type="match status" value="1"/>
</dbReference>
<dbReference type="GO" id="GO:0008270">
    <property type="term" value="F:zinc ion binding"/>
    <property type="evidence" value="ECO:0007669"/>
    <property type="project" value="UniProtKB-UniRule"/>
</dbReference>
<dbReference type="GO" id="GO:0003684">
    <property type="term" value="F:damaged DNA binding"/>
    <property type="evidence" value="ECO:0007669"/>
    <property type="project" value="InterPro"/>
</dbReference>
<evidence type="ECO:0000256" key="12">
    <source>
        <dbReference type="ARBA" id="ARBA00023268"/>
    </source>
</evidence>
<dbReference type="InterPro" id="IPR035937">
    <property type="entry name" value="FPG_N"/>
</dbReference>
<accession>A0A1G7WHX6</accession>
<feature type="active site" description="Proton donor; for beta-elimination activity" evidence="15">
    <location>
        <position position="58"/>
    </location>
</feature>
<evidence type="ECO:0000256" key="14">
    <source>
        <dbReference type="ARBA" id="ARBA00044632"/>
    </source>
</evidence>
<dbReference type="PROSITE" id="PS51068">
    <property type="entry name" value="FPG_CAT"/>
    <property type="match status" value="1"/>
</dbReference>
<dbReference type="EC" id="4.2.99.18" evidence="15"/>
<dbReference type="PANTHER" id="PTHR22993">
    <property type="entry name" value="FORMAMIDOPYRIMIDINE-DNA GLYCOSYLASE"/>
    <property type="match status" value="1"/>
</dbReference>
<keyword evidence="12 15" id="KW-0511">Multifunctional enzyme</keyword>
<dbReference type="SUPFAM" id="SSF81624">
    <property type="entry name" value="N-terminal domain of MutM-like DNA repair proteins"/>
    <property type="match status" value="1"/>
</dbReference>
<evidence type="ECO:0000256" key="15">
    <source>
        <dbReference type="HAMAP-Rule" id="MF_00103"/>
    </source>
</evidence>
<evidence type="ECO:0000256" key="5">
    <source>
        <dbReference type="ARBA" id="ARBA00022763"/>
    </source>
</evidence>
<feature type="binding site" evidence="15">
    <location>
        <position position="159"/>
    </location>
    <ligand>
        <name>DNA</name>
        <dbReference type="ChEBI" id="CHEBI:16991"/>
    </ligand>
</feature>
<evidence type="ECO:0000256" key="4">
    <source>
        <dbReference type="ARBA" id="ARBA00022723"/>
    </source>
</evidence>
<dbReference type="InterPro" id="IPR000214">
    <property type="entry name" value="Znf_DNA_glyclase/AP_lyase"/>
</dbReference>
<reference evidence="19" key="1">
    <citation type="submission" date="2016-10" db="EMBL/GenBank/DDBJ databases">
        <authorList>
            <person name="Varghese N."/>
            <person name="Submissions S."/>
        </authorList>
    </citation>
    <scope>NUCLEOTIDE SEQUENCE [LARGE SCALE GENOMIC DNA]</scope>
    <source>
        <strain evidence="19">930I</strain>
    </source>
</reference>
<comment type="subunit">
    <text evidence="3 15">Monomer.</text>
</comment>
<evidence type="ECO:0000256" key="10">
    <source>
        <dbReference type="ARBA" id="ARBA00023204"/>
    </source>
</evidence>
<feature type="binding site" evidence="15">
    <location>
        <position position="116"/>
    </location>
    <ligand>
        <name>DNA</name>
        <dbReference type="ChEBI" id="CHEBI:16991"/>
    </ligand>
</feature>
<dbReference type="SMART" id="SM01232">
    <property type="entry name" value="H2TH"/>
    <property type="match status" value="1"/>
</dbReference>
<feature type="domain" description="Formamidopyrimidine-DNA glycosylase catalytic" evidence="17">
    <location>
        <begin position="2"/>
        <end position="119"/>
    </location>
</feature>
<dbReference type="Pfam" id="PF06831">
    <property type="entry name" value="H2TH"/>
    <property type="match status" value="1"/>
</dbReference>
<evidence type="ECO:0000256" key="11">
    <source>
        <dbReference type="ARBA" id="ARBA00023239"/>
    </source>
</evidence>
<evidence type="ECO:0000256" key="9">
    <source>
        <dbReference type="ARBA" id="ARBA00023125"/>
    </source>
</evidence>